<dbReference type="PROSITE" id="PS00463">
    <property type="entry name" value="ZN2_CY6_FUNGAL_1"/>
    <property type="match status" value="1"/>
</dbReference>
<feature type="region of interest" description="Disordered" evidence="3">
    <location>
        <begin position="1"/>
        <end position="56"/>
    </location>
</feature>
<dbReference type="Pfam" id="PF00172">
    <property type="entry name" value="Zn_clus"/>
    <property type="match status" value="1"/>
</dbReference>
<keyword evidence="1" id="KW-0479">Metal-binding</keyword>
<feature type="domain" description="Zn(2)-C6 fungal-type" evidence="4">
    <location>
        <begin position="90"/>
        <end position="120"/>
    </location>
</feature>
<comment type="caution">
    <text evidence="5">The sequence shown here is derived from an EMBL/GenBank/DDBJ whole genome shotgun (WGS) entry which is preliminary data.</text>
</comment>
<protein>
    <recommendedName>
        <fullName evidence="4">Zn(2)-C6 fungal-type domain-containing protein</fullName>
    </recommendedName>
</protein>
<dbReference type="Gene3D" id="4.10.240.10">
    <property type="entry name" value="Zn(2)-C6 fungal-type DNA-binding domain"/>
    <property type="match status" value="1"/>
</dbReference>
<evidence type="ECO:0000256" key="3">
    <source>
        <dbReference type="SAM" id="MobiDB-lite"/>
    </source>
</evidence>
<dbReference type="SMART" id="SM00066">
    <property type="entry name" value="GAL4"/>
    <property type="match status" value="1"/>
</dbReference>
<dbReference type="SUPFAM" id="SSF57701">
    <property type="entry name" value="Zn2/Cys6 DNA-binding domain"/>
    <property type="match status" value="1"/>
</dbReference>
<dbReference type="EMBL" id="JAGSXJ010000022">
    <property type="protein sequence ID" value="KAH6677869.1"/>
    <property type="molecule type" value="Genomic_DNA"/>
</dbReference>
<sequence>MPQDDEPMDNSPRAHFAHPASSRKPSWPSSAGSAQDPADLHKHNSHATASASAPSAQLRTLLPARVDEPASSMQPVRKKTMVGRVQVAAACLGCRRRKVKCNGGRPTCQRCAEQGLACEYDADLDSTRMLTLKRRQVELKTEIDDLRDLFSLLQTRPEQDALEILRRIRTGPAGDVHGVVDFVRSGDLLLQGTALSTAASGLDDPQALRVDNRAAEEPYAIRVPARPWTTIAGDGLVSELVGSFFAWDSMFWLSFIDRASFITDMRAGNPAEAKYCSPLLVHAMCALRCSTSPRAKALSTILGFDIRDRFLNQAKKILDQENGRVSLPTVWALAILFICSASQGRDRAGIMYRFTAYDMLKRMRLQQRLELLQEAEDDEEASVAQRVYSRSLWGMYAFESCVAFVYLNPSAFPRPTMPRMFHDRKTGIKSINTGFVDDYPLSTAILDAACDLSDIYNEVMVYNRQAKAEGVLGSQADLERRMLHFQEVQACREALPVDIQSSRHFTPGACSLDSFADQVLLAIFRPLHHDVSLPNSSLGTAGDVCFSCCEAGILGAERVERDFQLQQQGYSVVITYPLYSAAITLVSMLEHPRVAPLFTRVCRLLAEMQDDYLLTAFCLHGVKAMAEKMGLPIPPATRPYFTDLRVGQAQLQDVPISFVLPGWDDMTEFLSHDGGIAQEEGLGVEMGMLITKWNAMSTS</sequence>
<keyword evidence="2" id="KW-0539">Nucleus</keyword>
<evidence type="ECO:0000313" key="5">
    <source>
        <dbReference type="EMBL" id="KAH6677869.1"/>
    </source>
</evidence>
<dbReference type="Proteomes" id="UP000770015">
    <property type="component" value="Unassembled WGS sequence"/>
</dbReference>
<dbReference type="InterPro" id="IPR036864">
    <property type="entry name" value="Zn2-C6_fun-type_DNA-bd_sf"/>
</dbReference>
<organism evidence="5 6">
    <name type="scientific">Plectosphaerella plurivora</name>
    <dbReference type="NCBI Taxonomy" id="936078"/>
    <lineage>
        <taxon>Eukaryota</taxon>
        <taxon>Fungi</taxon>
        <taxon>Dikarya</taxon>
        <taxon>Ascomycota</taxon>
        <taxon>Pezizomycotina</taxon>
        <taxon>Sordariomycetes</taxon>
        <taxon>Hypocreomycetidae</taxon>
        <taxon>Glomerellales</taxon>
        <taxon>Plectosphaerellaceae</taxon>
        <taxon>Plectosphaerella</taxon>
    </lineage>
</organism>
<evidence type="ECO:0000256" key="2">
    <source>
        <dbReference type="ARBA" id="ARBA00023242"/>
    </source>
</evidence>
<proteinExistence type="predicted"/>
<dbReference type="CDD" id="cd12148">
    <property type="entry name" value="fungal_TF_MHR"/>
    <property type="match status" value="1"/>
</dbReference>
<reference evidence="5" key="1">
    <citation type="journal article" date="2021" name="Nat. Commun.">
        <title>Genetic determinants of endophytism in the Arabidopsis root mycobiome.</title>
        <authorList>
            <person name="Mesny F."/>
            <person name="Miyauchi S."/>
            <person name="Thiergart T."/>
            <person name="Pickel B."/>
            <person name="Atanasova L."/>
            <person name="Karlsson M."/>
            <person name="Huettel B."/>
            <person name="Barry K.W."/>
            <person name="Haridas S."/>
            <person name="Chen C."/>
            <person name="Bauer D."/>
            <person name="Andreopoulos W."/>
            <person name="Pangilinan J."/>
            <person name="LaButti K."/>
            <person name="Riley R."/>
            <person name="Lipzen A."/>
            <person name="Clum A."/>
            <person name="Drula E."/>
            <person name="Henrissat B."/>
            <person name="Kohler A."/>
            <person name="Grigoriev I.V."/>
            <person name="Martin F.M."/>
            <person name="Hacquard S."/>
        </authorList>
    </citation>
    <scope>NUCLEOTIDE SEQUENCE</scope>
    <source>
        <strain evidence="5">MPI-SDFR-AT-0117</strain>
    </source>
</reference>
<accession>A0A9P8V5V1</accession>
<dbReference type="GO" id="GO:0008270">
    <property type="term" value="F:zinc ion binding"/>
    <property type="evidence" value="ECO:0007669"/>
    <property type="project" value="InterPro"/>
</dbReference>
<dbReference type="GO" id="GO:0006351">
    <property type="term" value="P:DNA-templated transcription"/>
    <property type="evidence" value="ECO:0007669"/>
    <property type="project" value="InterPro"/>
</dbReference>
<name>A0A9P8V5V1_9PEZI</name>
<evidence type="ECO:0000256" key="1">
    <source>
        <dbReference type="ARBA" id="ARBA00022723"/>
    </source>
</evidence>
<feature type="compositionally biased region" description="Low complexity" evidence="3">
    <location>
        <begin position="46"/>
        <end position="56"/>
    </location>
</feature>
<dbReference type="PANTHER" id="PTHR47256">
    <property type="entry name" value="ZN(II)2CYS6 TRANSCRIPTION FACTOR (EUROFUNG)-RELATED"/>
    <property type="match status" value="1"/>
</dbReference>
<dbReference type="OrthoDB" id="2943660at2759"/>
<dbReference type="Pfam" id="PF04082">
    <property type="entry name" value="Fungal_trans"/>
    <property type="match status" value="1"/>
</dbReference>
<dbReference type="GO" id="GO:0000981">
    <property type="term" value="F:DNA-binding transcription factor activity, RNA polymerase II-specific"/>
    <property type="evidence" value="ECO:0007669"/>
    <property type="project" value="InterPro"/>
</dbReference>
<evidence type="ECO:0000259" key="4">
    <source>
        <dbReference type="PROSITE" id="PS50048"/>
    </source>
</evidence>
<keyword evidence="6" id="KW-1185">Reference proteome</keyword>
<gene>
    <name evidence="5" type="ORF">F5X68DRAFT_264025</name>
</gene>
<dbReference type="InterPro" id="IPR001138">
    <property type="entry name" value="Zn2Cys6_DnaBD"/>
</dbReference>
<dbReference type="PANTHER" id="PTHR47256:SF3">
    <property type="entry name" value="ZN(II)2CYS6 TRANSCRIPTION FACTOR (EUROFUNG)"/>
    <property type="match status" value="1"/>
</dbReference>
<evidence type="ECO:0000313" key="6">
    <source>
        <dbReference type="Proteomes" id="UP000770015"/>
    </source>
</evidence>
<dbReference type="GO" id="GO:0003677">
    <property type="term" value="F:DNA binding"/>
    <property type="evidence" value="ECO:0007669"/>
    <property type="project" value="InterPro"/>
</dbReference>
<dbReference type="InterPro" id="IPR053187">
    <property type="entry name" value="Notoamide_regulator"/>
</dbReference>
<dbReference type="PROSITE" id="PS50048">
    <property type="entry name" value="ZN2_CY6_FUNGAL_2"/>
    <property type="match status" value="1"/>
</dbReference>
<feature type="compositionally biased region" description="Polar residues" evidence="3">
    <location>
        <begin position="23"/>
        <end position="33"/>
    </location>
</feature>
<dbReference type="CDD" id="cd00067">
    <property type="entry name" value="GAL4"/>
    <property type="match status" value="1"/>
</dbReference>
<dbReference type="InterPro" id="IPR007219">
    <property type="entry name" value="XnlR_reg_dom"/>
</dbReference>
<dbReference type="AlphaFoldDB" id="A0A9P8V5V1"/>